<keyword evidence="2" id="KW-0067">ATP-binding</keyword>
<sequence length="1778" mass="188738">MKKKKRRRSFSSNDSEPPTKRARPSKSHSPFSFLKPLEPSSKAKSSGGGLATYLRCAPCGIECSGETAFLQHLCGRAHQKGNGGRTGFAGLAPNSMGRIPALINLGLRAAAARMGHDPDGSAVPSTAGERAAELPAQPWMPPSRTVVISAVVEDQLRRALQRSAALGTPAPAAGPRADDLLSRMDAQHDANRPLLNRRPLGGAVPSSADYAASRQLPDPPPGQRRRQIPHRPPPPPAVVPHGGPFAAARQALPVAGSRAELLTALGEPACVVEGETGSGKTTQIPQFLLEEAAARGESIHVICTQPRRISAIGVADRVAAERGERVGTGAVGYAVRGESRQCSETCLLFCTTGVLLRMLEEDRTLSTITHVLIDEVHERTVEGDFLMLTLRDLLAEGRPSGLPPLHICLMSATMDSSALSNYFGDCPRVQVAGRAFPVTTLYLEHALLLTKHVVRSEMDWALGSRMAEKRKQQQIERLTEGESPPPPHPTEAEWARRLPHAPGACRALSILDPSAVNVALICELLIWFKSCGGVDAALEKVCGSGGSRRSGGGGNLGGACLVFLPGVKEIQDVREALLQSSAFGGDEEQREWVLPLHGGLSPDEQRRVFERPAAQGSTGGLGAVCGGSCVSASGRSGVIKVVLATNVAETSITIDDVGFVIDSGRVKEERYEVARRMASLQDVLVSKAAAKQRRGRAGRVQHGLCVHLFPSDAPLEPYTAPEVCRVALEQLVMRTKALKLPGKAVDSISRLPDPPARDAVAAAVAELSSLGALDLDEELSPMGRLLARLPIDARLGKLILLGVAFQATDEALTVAAALASRTPFLSPMERRAEADESRRLFATFDSHAFQSDHLALLSAYEQFDSRSGDAKFSFARERFLGVKTLAAIGSLKRQLLEALSLAGLAPPGLQASRVEDSGRRRGGCDGVRGALGDPPPPPQELFCSILAAALHLAYVAVQPGSNAGSHVSYLIRDAKGESTEPSVAQLHPSSVNSRLARSDGLAPYIAFHECVLTTKLYIRDSSPAPLLPLLLFGGAHLRQADPNMSLAVAATHGGVELLVDGWLSVKVQPPRAANLVLEMRRRIDALMQRLLQRASNSAGAHHERGMAAGPSWVAGAEADVSGVPDLIGAVVALFKIEAQSEVAKKSKTIEALVLGGPEVVRGVFHSSTAPMSVEATGLASRQVAFRPGLYRPAGTLVGQLSRLPRPKLSSDGYTERPTEANAAAQMQLAEEELADDGDLLAAERRLRALEEAHLQLPPTLAARLLFALGNVNAALSRLRPADAYFERCTATLQAAVGPSDPTLVPCMLNRGLVLVRAKQHAPAIRSLRRARCVCDGLLGVPRIAQLRSRVLHTLGTALEGSGQAEEAEAAYRDALAAAEEDERASSGSSSSRGGGASGEVGAGLTPRQPQPSRAALAALLQARGDHAGALALLDVEREAWRLVRARWSETRGDEEHGASEHAHVAGRAAISAFALHRQSHAIAALKEALEAGGAGGCDPHTIGLARAALASVAREKKRGGLRAMEAILQDDDQSDVEDGHRERGASRMDGTASADDDEEHIVFDQDAGASVVDGGFSRAKMDTEPPPEEAPGKSDRVKRGKVNTELQRLRVHEDFNFEREQGEREEAEAAAGDAGVRDDATSGAVVAHAILYESFAVPPAASLAWPAGLRGVDSHLAAADFAARYGVPPVEECVLGVPLRRLLRLVNTVHAWVHTQRSGRIDWEAIARRMSRPRQGEAPQPPMSAANAHRLWRLLAYRMAAPPGLASMLGNDSEPSAP</sequence>
<dbReference type="PROSITE" id="PS51194">
    <property type="entry name" value="HELICASE_CTER"/>
    <property type="match status" value="1"/>
</dbReference>
<keyword evidence="7" id="KW-1185">Reference proteome</keyword>
<dbReference type="EMBL" id="JWZX01001872">
    <property type="protein sequence ID" value="KOO32007.1"/>
    <property type="molecule type" value="Genomic_DNA"/>
</dbReference>
<evidence type="ECO:0000259" key="5">
    <source>
        <dbReference type="PROSITE" id="PS51194"/>
    </source>
</evidence>
<dbReference type="InterPro" id="IPR007502">
    <property type="entry name" value="Helicase-assoc_dom"/>
</dbReference>
<dbReference type="GO" id="GO:0004386">
    <property type="term" value="F:helicase activity"/>
    <property type="evidence" value="ECO:0007669"/>
    <property type="project" value="UniProtKB-KW"/>
</dbReference>
<feature type="region of interest" description="Disordered" evidence="3">
    <location>
        <begin position="1525"/>
        <end position="1558"/>
    </location>
</feature>
<reference evidence="7" key="1">
    <citation type="journal article" date="2015" name="PLoS Genet.">
        <title>Genome Sequence and Transcriptome Analyses of Chrysochromulina tobin: Metabolic Tools for Enhanced Algal Fitness in the Prominent Order Prymnesiales (Haptophyceae).</title>
        <authorList>
            <person name="Hovde B.T."/>
            <person name="Deodato C.R."/>
            <person name="Hunsperger H.M."/>
            <person name="Ryken S.A."/>
            <person name="Yost W."/>
            <person name="Jha R.K."/>
            <person name="Patterson J."/>
            <person name="Monnat R.J. Jr."/>
            <person name="Barlow S.B."/>
            <person name="Starkenburg S.R."/>
            <person name="Cattolico R.A."/>
        </authorList>
    </citation>
    <scope>NUCLEOTIDE SEQUENCE</scope>
    <source>
        <strain evidence="7">CCMP291</strain>
    </source>
</reference>
<dbReference type="Pfam" id="PF07717">
    <property type="entry name" value="OB_NTP_bind"/>
    <property type="match status" value="1"/>
</dbReference>
<dbReference type="SUPFAM" id="SSF48452">
    <property type="entry name" value="TPR-like"/>
    <property type="match status" value="1"/>
</dbReference>
<dbReference type="Pfam" id="PF21010">
    <property type="entry name" value="HA2_C"/>
    <property type="match status" value="1"/>
</dbReference>
<dbReference type="OrthoDB" id="5600252at2759"/>
<dbReference type="InterPro" id="IPR027417">
    <property type="entry name" value="P-loop_NTPase"/>
</dbReference>
<dbReference type="Gene3D" id="1.25.40.10">
    <property type="entry name" value="Tetratricopeptide repeat domain"/>
    <property type="match status" value="1"/>
</dbReference>
<evidence type="ECO:0000313" key="7">
    <source>
        <dbReference type="Proteomes" id="UP000037460"/>
    </source>
</evidence>
<dbReference type="GO" id="GO:0005524">
    <property type="term" value="F:ATP binding"/>
    <property type="evidence" value="ECO:0007669"/>
    <property type="project" value="UniProtKB-KW"/>
</dbReference>
<feature type="compositionally biased region" description="Basic and acidic residues" evidence="3">
    <location>
        <begin position="471"/>
        <end position="480"/>
    </location>
</feature>
<keyword evidence="1" id="KW-0547">Nucleotide-binding</keyword>
<dbReference type="Gene3D" id="1.20.120.1080">
    <property type="match status" value="1"/>
</dbReference>
<gene>
    <name evidence="6" type="ORF">Ctob_013391</name>
</gene>
<dbReference type="Pfam" id="PF04408">
    <property type="entry name" value="WHD_HA2"/>
    <property type="match status" value="1"/>
</dbReference>
<feature type="non-terminal residue" evidence="6">
    <location>
        <position position="1778"/>
    </location>
</feature>
<dbReference type="CDD" id="cd18791">
    <property type="entry name" value="SF2_C_RHA"/>
    <property type="match status" value="1"/>
</dbReference>
<keyword evidence="6" id="KW-0378">Hydrolase</keyword>
<protein>
    <submittedName>
        <fullName evidence="6">ATP-dependent RNA helicase dhx57</fullName>
    </submittedName>
</protein>
<dbReference type="Pfam" id="PF00271">
    <property type="entry name" value="Helicase_C"/>
    <property type="match status" value="1"/>
</dbReference>
<dbReference type="Gene3D" id="3.40.50.300">
    <property type="entry name" value="P-loop containing nucleotide triphosphate hydrolases"/>
    <property type="match status" value="2"/>
</dbReference>
<dbReference type="InterPro" id="IPR014001">
    <property type="entry name" value="Helicase_ATP-bd"/>
</dbReference>
<name>A0A0M0K0B2_9EUKA</name>
<feature type="region of interest" description="Disordered" evidence="3">
    <location>
        <begin position="116"/>
        <end position="138"/>
    </location>
</feature>
<feature type="compositionally biased region" description="Low complexity" evidence="3">
    <location>
        <begin position="1402"/>
        <end position="1411"/>
    </location>
</feature>
<evidence type="ECO:0000313" key="6">
    <source>
        <dbReference type="EMBL" id="KOO32007.1"/>
    </source>
</evidence>
<feature type="compositionally biased region" description="Gly residues" evidence="3">
    <location>
        <begin position="1392"/>
        <end position="1401"/>
    </location>
</feature>
<feature type="region of interest" description="Disordered" evidence="3">
    <location>
        <begin position="1576"/>
        <end position="1600"/>
    </location>
</feature>
<dbReference type="PANTHER" id="PTHR18934:SF145">
    <property type="entry name" value="ATP-DEPENDENT RNA HELICASE DHX57-RELATED"/>
    <property type="match status" value="1"/>
</dbReference>
<dbReference type="Proteomes" id="UP000037460">
    <property type="component" value="Unassembled WGS sequence"/>
</dbReference>
<evidence type="ECO:0000256" key="3">
    <source>
        <dbReference type="SAM" id="MobiDB-lite"/>
    </source>
</evidence>
<feature type="region of interest" description="Disordered" evidence="3">
    <location>
        <begin position="191"/>
        <end position="244"/>
    </location>
</feature>
<feature type="domain" description="Helicase C-terminal" evidence="5">
    <location>
        <begin position="533"/>
        <end position="739"/>
    </location>
</feature>
<comment type="caution">
    <text evidence="6">The sequence shown here is derived from an EMBL/GenBank/DDBJ whole genome shotgun (WGS) entry which is preliminary data.</text>
</comment>
<keyword evidence="6" id="KW-0347">Helicase</keyword>
<feature type="region of interest" description="Disordered" evidence="3">
    <location>
        <begin position="911"/>
        <end position="931"/>
    </location>
</feature>
<dbReference type="GO" id="GO:0003723">
    <property type="term" value="F:RNA binding"/>
    <property type="evidence" value="ECO:0007669"/>
    <property type="project" value="TreeGrafter"/>
</dbReference>
<dbReference type="InterPro" id="IPR001650">
    <property type="entry name" value="Helicase_C-like"/>
</dbReference>
<dbReference type="SMART" id="SM00847">
    <property type="entry name" value="HA2"/>
    <property type="match status" value="1"/>
</dbReference>
<feature type="compositionally biased region" description="Basic and acidic residues" evidence="3">
    <location>
        <begin position="1537"/>
        <end position="1546"/>
    </location>
</feature>
<dbReference type="InterPro" id="IPR011545">
    <property type="entry name" value="DEAD/DEAH_box_helicase_dom"/>
</dbReference>
<feature type="compositionally biased region" description="Basic and acidic residues" evidence="3">
    <location>
        <begin position="913"/>
        <end position="923"/>
    </location>
</feature>
<dbReference type="SUPFAM" id="SSF52540">
    <property type="entry name" value="P-loop containing nucleoside triphosphate hydrolases"/>
    <property type="match status" value="1"/>
</dbReference>
<feature type="region of interest" description="Disordered" evidence="3">
    <location>
        <begin position="471"/>
        <end position="492"/>
    </location>
</feature>
<dbReference type="SMART" id="SM00490">
    <property type="entry name" value="HELICc"/>
    <property type="match status" value="1"/>
</dbReference>
<proteinExistence type="predicted"/>
<dbReference type="Pfam" id="PF00270">
    <property type="entry name" value="DEAD"/>
    <property type="match status" value="1"/>
</dbReference>
<evidence type="ECO:0000259" key="4">
    <source>
        <dbReference type="PROSITE" id="PS51192"/>
    </source>
</evidence>
<organism evidence="6 7">
    <name type="scientific">Chrysochromulina tobinii</name>
    <dbReference type="NCBI Taxonomy" id="1460289"/>
    <lineage>
        <taxon>Eukaryota</taxon>
        <taxon>Haptista</taxon>
        <taxon>Haptophyta</taxon>
        <taxon>Prymnesiophyceae</taxon>
        <taxon>Prymnesiales</taxon>
        <taxon>Chrysochromulinaceae</taxon>
        <taxon>Chrysochromulina</taxon>
    </lineage>
</organism>
<feature type="region of interest" description="Disordered" evidence="3">
    <location>
        <begin position="1376"/>
        <end position="1411"/>
    </location>
</feature>
<dbReference type="PANTHER" id="PTHR18934">
    <property type="entry name" value="ATP-DEPENDENT RNA HELICASE"/>
    <property type="match status" value="1"/>
</dbReference>
<feature type="region of interest" description="Disordered" evidence="3">
    <location>
        <begin position="1"/>
        <end position="45"/>
    </location>
</feature>
<evidence type="ECO:0000256" key="2">
    <source>
        <dbReference type="ARBA" id="ARBA00022840"/>
    </source>
</evidence>
<dbReference type="SMART" id="SM00487">
    <property type="entry name" value="DEXDc"/>
    <property type="match status" value="1"/>
</dbReference>
<evidence type="ECO:0000256" key="1">
    <source>
        <dbReference type="ARBA" id="ARBA00022741"/>
    </source>
</evidence>
<feature type="domain" description="Helicase ATP-binding" evidence="4">
    <location>
        <begin position="261"/>
        <end position="432"/>
    </location>
</feature>
<dbReference type="InterPro" id="IPR011990">
    <property type="entry name" value="TPR-like_helical_dom_sf"/>
</dbReference>
<dbReference type="InterPro" id="IPR011709">
    <property type="entry name" value="DEAD-box_helicase_OB_fold"/>
</dbReference>
<accession>A0A0M0K0B2</accession>
<dbReference type="CDD" id="cd17917">
    <property type="entry name" value="DEXHc_RHA-like"/>
    <property type="match status" value="1"/>
</dbReference>
<dbReference type="InterPro" id="IPR048333">
    <property type="entry name" value="HA2_WH"/>
</dbReference>
<dbReference type="PROSITE" id="PS51192">
    <property type="entry name" value="HELICASE_ATP_BIND_1"/>
    <property type="match status" value="1"/>
</dbReference>